<sequence>MFSIFTKQKSFPVRTIEQLKNSVEILFIDNEEFNLTKELKEKDGWKRIKCVTDIKSLSQPELKDAHILCVDIQGVGKELGLVDEGLGLIAAIHDNYPEKKIIMYSAEAQGPVDAFHPAEGYVDERLKKSANRYQFETALKRLAQEAFCLDNCAIHLQRVFQRELGVELTKEEIKNGILKLYSKGKSDNQSICKVFNIDRAGSVASIISLLISL</sequence>
<comment type="caution">
    <text evidence="1">The sequence shown here is derived from an EMBL/GenBank/DDBJ whole genome shotgun (WGS) entry which is preliminary data.</text>
</comment>
<dbReference type="OrthoDB" id="1353929at2"/>
<protein>
    <recommendedName>
        <fullName evidence="3">Response regulator</fullName>
    </recommendedName>
</protein>
<name>A0A1Y3QWF4_9BACT</name>
<accession>A0A1Y3QWF4</accession>
<evidence type="ECO:0000313" key="1">
    <source>
        <dbReference type="EMBL" id="OUN04011.1"/>
    </source>
</evidence>
<evidence type="ECO:0008006" key="3">
    <source>
        <dbReference type="Google" id="ProtNLM"/>
    </source>
</evidence>
<dbReference type="EMBL" id="NFHB01000003">
    <property type="protein sequence ID" value="OUN04011.1"/>
    <property type="molecule type" value="Genomic_DNA"/>
</dbReference>
<dbReference type="RefSeq" id="WP_087401811.1">
    <property type="nucleotide sequence ID" value="NZ_JAHOND010000019.1"/>
</dbReference>
<proteinExistence type="predicted"/>
<evidence type="ECO:0000313" key="2">
    <source>
        <dbReference type="Proteomes" id="UP000195772"/>
    </source>
</evidence>
<dbReference type="Proteomes" id="UP000195772">
    <property type="component" value="Unassembled WGS sequence"/>
</dbReference>
<gene>
    <name evidence="1" type="ORF">B5G41_06005</name>
</gene>
<dbReference type="AlphaFoldDB" id="A0A1Y3QWF4"/>
<organism evidence="1 2">
    <name type="scientific">Alistipes onderdonkii</name>
    <dbReference type="NCBI Taxonomy" id="328813"/>
    <lineage>
        <taxon>Bacteria</taxon>
        <taxon>Pseudomonadati</taxon>
        <taxon>Bacteroidota</taxon>
        <taxon>Bacteroidia</taxon>
        <taxon>Bacteroidales</taxon>
        <taxon>Rikenellaceae</taxon>
        <taxon>Alistipes</taxon>
    </lineage>
</organism>
<reference evidence="2" key="1">
    <citation type="submission" date="2017-04" db="EMBL/GenBank/DDBJ databases">
        <title>Function of individual gut microbiota members based on whole genome sequencing of pure cultures obtained from chicken caecum.</title>
        <authorList>
            <person name="Medvecky M."/>
            <person name="Cejkova D."/>
            <person name="Polansky O."/>
            <person name="Karasova D."/>
            <person name="Kubasova T."/>
            <person name="Cizek A."/>
            <person name="Rychlik I."/>
        </authorList>
    </citation>
    <scope>NUCLEOTIDE SEQUENCE [LARGE SCALE GENOMIC DNA]</scope>
    <source>
        <strain evidence="2">An90</strain>
    </source>
</reference>